<dbReference type="PANTHER" id="PTHR35795">
    <property type="entry name" value="SLR1885 PROTEIN"/>
    <property type="match status" value="1"/>
</dbReference>
<dbReference type="OrthoDB" id="5295945at2"/>
<dbReference type="Pfam" id="PF01966">
    <property type="entry name" value="HD"/>
    <property type="match status" value="1"/>
</dbReference>
<dbReference type="STRING" id="69895.SAMN05192551_10159"/>
<name>A0A1I3AAL1_9FIRM</name>
<evidence type="ECO:0000313" key="9">
    <source>
        <dbReference type="Proteomes" id="UP000199287"/>
    </source>
</evidence>
<keyword evidence="3" id="KW-0547">Nucleotide-binding</keyword>
<evidence type="ECO:0000256" key="2">
    <source>
        <dbReference type="ARBA" id="ARBA00022723"/>
    </source>
</evidence>
<dbReference type="Gene3D" id="1.10.3210.10">
    <property type="entry name" value="Hypothetical protein af1432"/>
    <property type="match status" value="1"/>
</dbReference>
<dbReference type="RefSeq" id="WP_093368535.1">
    <property type="nucleotide sequence ID" value="NZ_FOQA01000001.1"/>
</dbReference>
<dbReference type="InterPro" id="IPR003607">
    <property type="entry name" value="HD/PDEase_dom"/>
</dbReference>
<keyword evidence="9" id="KW-1185">Reference proteome</keyword>
<gene>
    <name evidence="8" type="ORF">SAMN05192551_10159</name>
</gene>
<dbReference type="InterPro" id="IPR006674">
    <property type="entry name" value="HD_domain"/>
</dbReference>
<dbReference type="InterPro" id="IPR051094">
    <property type="entry name" value="Diverse_Catalytic_Enzymes"/>
</dbReference>
<dbReference type="Proteomes" id="UP000199287">
    <property type="component" value="Unassembled WGS sequence"/>
</dbReference>
<evidence type="ECO:0000313" key="8">
    <source>
        <dbReference type="EMBL" id="SFH46351.1"/>
    </source>
</evidence>
<dbReference type="InterPro" id="IPR005249">
    <property type="entry name" value="YqeK"/>
</dbReference>
<dbReference type="GO" id="GO:0008803">
    <property type="term" value="F:bis(5'-nucleosyl)-tetraphosphatase (symmetrical) activity"/>
    <property type="evidence" value="ECO:0007669"/>
    <property type="project" value="UniProtKB-EC"/>
</dbReference>
<evidence type="ECO:0000256" key="6">
    <source>
        <dbReference type="ARBA" id="ARBA00049417"/>
    </source>
</evidence>
<dbReference type="GO" id="GO:0046872">
    <property type="term" value="F:metal ion binding"/>
    <property type="evidence" value="ECO:0007669"/>
    <property type="project" value="UniProtKB-KW"/>
</dbReference>
<dbReference type="NCBIfam" id="TIGR00488">
    <property type="entry name" value="bis(5'-nucleosyl)-tetraphosphatase (symmetrical) YqeK"/>
    <property type="match status" value="1"/>
</dbReference>
<feature type="domain" description="HD" evidence="7">
    <location>
        <begin position="22"/>
        <end position="133"/>
    </location>
</feature>
<evidence type="ECO:0000256" key="4">
    <source>
        <dbReference type="ARBA" id="ARBA00022801"/>
    </source>
</evidence>
<dbReference type="GO" id="GO:0000166">
    <property type="term" value="F:nucleotide binding"/>
    <property type="evidence" value="ECO:0007669"/>
    <property type="project" value="UniProtKB-KW"/>
</dbReference>
<reference evidence="9" key="1">
    <citation type="submission" date="2016-10" db="EMBL/GenBank/DDBJ databases">
        <authorList>
            <person name="Varghese N."/>
            <person name="Submissions S."/>
        </authorList>
    </citation>
    <scope>NUCLEOTIDE SEQUENCE [LARGE SCALE GENOMIC DNA]</scope>
    <source>
        <strain evidence="9">Z-7934</strain>
    </source>
</reference>
<keyword evidence="4 8" id="KW-0378">Hydrolase</keyword>
<organism evidence="8 9">
    <name type="scientific">Tindallia magadiensis</name>
    <dbReference type="NCBI Taxonomy" id="69895"/>
    <lineage>
        <taxon>Bacteria</taxon>
        <taxon>Bacillati</taxon>
        <taxon>Bacillota</taxon>
        <taxon>Clostridia</taxon>
        <taxon>Peptostreptococcales</taxon>
        <taxon>Tindalliaceae</taxon>
        <taxon>Tindallia</taxon>
    </lineage>
</organism>
<proteinExistence type="predicted"/>
<protein>
    <recommendedName>
        <fullName evidence="1">bis(5'-nucleosyl)-tetraphosphatase (symmetrical)</fullName>
        <ecNumber evidence="1">3.6.1.41</ecNumber>
    </recommendedName>
</protein>
<dbReference type="EMBL" id="FOQA01000001">
    <property type="protein sequence ID" value="SFH46351.1"/>
    <property type="molecule type" value="Genomic_DNA"/>
</dbReference>
<dbReference type="EC" id="3.6.1.41" evidence="1"/>
<evidence type="ECO:0000256" key="5">
    <source>
        <dbReference type="ARBA" id="ARBA00023004"/>
    </source>
</evidence>
<accession>A0A1I3AAL1</accession>
<dbReference type="SUPFAM" id="SSF109604">
    <property type="entry name" value="HD-domain/PDEase-like"/>
    <property type="match status" value="1"/>
</dbReference>
<comment type="catalytic activity">
    <reaction evidence="6">
        <text>P(1),P(4)-bis(5'-adenosyl) tetraphosphate + H2O = 2 ADP + 2 H(+)</text>
        <dbReference type="Rhea" id="RHEA:24252"/>
        <dbReference type="ChEBI" id="CHEBI:15377"/>
        <dbReference type="ChEBI" id="CHEBI:15378"/>
        <dbReference type="ChEBI" id="CHEBI:58141"/>
        <dbReference type="ChEBI" id="CHEBI:456216"/>
        <dbReference type="EC" id="3.6.1.41"/>
    </reaction>
</comment>
<dbReference type="PANTHER" id="PTHR35795:SF1">
    <property type="entry name" value="BIS(5'-NUCLEOSYL)-TETRAPHOSPHATASE, SYMMETRICAL"/>
    <property type="match status" value="1"/>
</dbReference>
<evidence type="ECO:0000256" key="3">
    <source>
        <dbReference type="ARBA" id="ARBA00022741"/>
    </source>
</evidence>
<keyword evidence="5" id="KW-0408">Iron</keyword>
<evidence type="ECO:0000259" key="7">
    <source>
        <dbReference type="Pfam" id="PF01966"/>
    </source>
</evidence>
<evidence type="ECO:0000256" key="1">
    <source>
        <dbReference type="ARBA" id="ARBA00012506"/>
    </source>
</evidence>
<sequence>MEEKRLIDIIRKKVKLKTTHKRYKHIEGVVTSAIWLANRYGADVYLAEIAALLHDYAKNYTENELMDLANEFNLKLDPILINAYQLLHGKIAARMAQQEFGITNQDVLSAIEFHTTGRPDMSKLEQIIYLADFIEPGRDYANVDKLRKLSEDNLEKAVFTALNNTMIYVLKTNKLLHPNTLDCRNKMLINNPSLADISQ</sequence>
<dbReference type="AlphaFoldDB" id="A0A1I3AAL1"/>
<dbReference type="CDD" id="cd00077">
    <property type="entry name" value="HDc"/>
    <property type="match status" value="1"/>
</dbReference>
<keyword evidence="2" id="KW-0479">Metal-binding</keyword>